<dbReference type="PANTHER" id="PTHR36302">
    <property type="entry name" value="BLR7088 PROTEIN"/>
    <property type="match status" value="1"/>
</dbReference>
<dbReference type="Pfam" id="PF04314">
    <property type="entry name" value="PCuAC"/>
    <property type="match status" value="1"/>
</dbReference>
<accession>A0AAE2A6H1</accession>
<gene>
    <name evidence="1" type="ORF">QS95_14690</name>
</gene>
<evidence type="ECO:0000313" key="2">
    <source>
        <dbReference type="Proteomes" id="UP000031587"/>
    </source>
</evidence>
<sequence>MYSGPNFTNINQHVKQIVLGISLLGLAFQISAQTQVEGAWVRATVPGQQATGAFMTITASSDSKLLSAQSPVAKIVQVHQSTIKNDVMRMQPVEFVALPAGKAVILDPHSYHIMLIDLMKQVKEGDQVLVNLTVENAKGEKESIKVEATARALNMADDAK</sequence>
<dbReference type="RefSeq" id="WP_039769088.1">
    <property type="nucleotide sequence ID" value="NZ_JTGH01000012.1"/>
</dbReference>
<reference evidence="1 2" key="1">
    <citation type="submission" date="2014-11" db="EMBL/GenBank/DDBJ databases">
        <title>Draft genome sequence of Pseudomonas fluorescens strains SF4c SF39a.</title>
        <authorList>
            <person name="Underwood G.E."/>
            <person name="Ly L.K."/>
            <person name="Bitzer A.S."/>
            <person name="Godino A."/>
            <person name="Bucci V."/>
            <person name="Fischer S."/>
            <person name="Silby M.W."/>
        </authorList>
    </citation>
    <scope>NUCLEOTIDE SEQUENCE [LARGE SCALE GENOMIC DNA]</scope>
    <source>
        <strain evidence="1 2">SF4c</strain>
    </source>
</reference>
<dbReference type="PANTHER" id="PTHR36302:SF1">
    <property type="entry name" value="COPPER CHAPERONE PCU(A)C"/>
    <property type="match status" value="1"/>
</dbReference>
<protein>
    <submittedName>
        <fullName evidence="1">Transporter</fullName>
    </submittedName>
</protein>
<evidence type="ECO:0000313" key="1">
    <source>
        <dbReference type="EMBL" id="KIF59406.1"/>
    </source>
</evidence>
<dbReference type="AlphaFoldDB" id="A0AAE2A6H1"/>
<name>A0AAE2A6H1_PSEFL</name>
<dbReference type="SUPFAM" id="SSF110087">
    <property type="entry name" value="DR1885-like metal-binding protein"/>
    <property type="match status" value="1"/>
</dbReference>
<dbReference type="InterPro" id="IPR036182">
    <property type="entry name" value="PCuAC_sf"/>
</dbReference>
<dbReference type="Proteomes" id="UP000031587">
    <property type="component" value="Unassembled WGS sequence"/>
</dbReference>
<dbReference type="EMBL" id="JTGH01000012">
    <property type="protein sequence ID" value="KIF59406.1"/>
    <property type="molecule type" value="Genomic_DNA"/>
</dbReference>
<organism evidence="1 2">
    <name type="scientific">Pseudomonas fluorescens</name>
    <dbReference type="NCBI Taxonomy" id="294"/>
    <lineage>
        <taxon>Bacteria</taxon>
        <taxon>Pseudomonadati</taxon>
        <taxon>Pseudomonadota</taxon>
        <taxon>Gammaproteobacteria</taxon>
        <taxon>Pseudomonadales</taxon>
        <taxon>Pseudomonadaceae</taxon>
        <taxon>Pseudomonas</taxon>
    </lineage>
</organism>
<dbReference type="Gene3D" id="2.60.40.1890">
    <property type="entry name" value="PCu(A)C copper chaperone"/>
    <property type="match status" value="1"/>
</dbReference>
<dbReference type="InterPro" id="IPR058248">
    <property type="entry name" value="Lxx211020-like"/>
</dbReference>
<proteinExistence type="predicted"/>
<dbReference type="InterPro" id="IPR007410">
    <property type="entry name" value="LpqE-like"/>
</dbReference>
<comment type="caution">
    <text evidence="1">The sequence shown here is derived from an EMBL/GenBank/DDBJ whole genome shotgun (WGS) entry which is preliminary data.</text>
</comment>